<sequence length="565" mass="60848">MGNSATSEALDELRGVHGSGDLQQVLTEPLADDGPVDLAFMSFEEIPSHVEAFQSRQKHPLDQCVNMDSGKYMASGEESAMTGSTGMVQLLTGLNRIFATEDQQLATKYIGNLEAQVAWNSNVFEQDEDGELFGLIPEPTLIGSLLPNPKKSFVGRSFLLMGDLRICFVAAHFPMNDIRYALEDPENDPLGTSMQVLGRTLRSILATASERNIADERTIIFVQGDLNSRTVLEEGADGPVVADVLHSLLSSDEVQASITADLDMPEGRWYEAVDHPSALHLPVTYKFHEEIEEDCEFKMSSCSNFDKKGGLQQRFTIGDVLEAARGECPLEAEHSAPELSEGSSETGAKKPKPLDIYARTLMKVPPERLHNWGVAFKEKHAKPYHFPSSADRIIYWAPKALADRLTLTLPEGGYVVNHAQGGSDHRPVSLEVVLKVAAGFAFDAPREGAQNSVETNVSDENTTRDVNADHDTSAPLATDDHVCARASPSCGAAADPSGTPTDLNRGTSGPKGTEARDEGTTRDVNVDRVTSAPLARDEHVSASAIPSGGTAADPSGAHTDLSRGT</sequence>
<dbReference type="EMBL" id="HBFQ01043677">
    <property type="protein sequence ID" value="CAD8856585.1"/>
    <property type="molecule type" value="Transcribed_RNA"/>
</dbReference>
<evidence type="ECO:0000313" key="2">
    <source>
        <dbReference type="EMBL" id="CAD8856585.1"/>
    </source>
</evidence>
<dbReference type="Gene3D" id="3.60.10.10">
    <property type="entry name" value="Endonuclease/exonuclease/phosphatase"/>
    <property type="match status" value="1"/>
</dbReference>
<dbReference type="InterPro" id="IPR036691">
    <property type="entry name" value="Endo/exonu/phosph_ase_sf"/>
</dbReference>
<feature type="region of interest" description="Disordered" evidence="1">
    <location>
        <begin position="332"/>
        <end position="351"/>
    </location>
</feature>
<organism evidence="2">
    <name type="scientific">Noctiluca scintillans</name>
    <name type="common">Sea sparkle</name>
    <name type="synonym">Red tide dinoflagellate</name>
    <dbReference type="NCBI Taxonomy" id="2966"/>
    <lineage>
        <taxon>Eukaryota</taxon>
        <taxon>Sar</taxon>
        <taxon>Alveolata</taxon>
        <taxon>Dinophyceae</taxon>
        <taxon>Noctilucales</taxon>
        <taxon>Noctilucaceae</taxon>
        <taxon>Noctiluca</taxon>
    </lineage>
</organism>
<feature type="region of interest" description="Disordered" evidence="1">
    <location>
        <begin position="449"/>
        <end position="476"/>
    </location>
</feature>
<name>A0A7S1AJU7_NOCSC</name>
<accession>A0A7S1AJU7</accession>
<feature type="compositionally biased region" description="Polar residues" evidence="1">
    <location>
        <begin position="498"/>
        <end position="507"/>
    </location>
</feature>
<gene>
    <name evidence="2" type="ORF">NSCI0253_LOCUS30937</name>
</gene>
<protein>
    <recommendedName>
        <fullName evidence="3">Endonuclease/exonuclease/phosphatase domain-containing protein</fullName>
    </recommendedName>
</protein>
<proteinExistence type="predicted"/>
<feature type="compositionally biased region" description="Polar residues" evidence="1">
    <location>
        <begin position="449"/>
        <end position="460"/>
    </location>
</feature>
<feature type="region of interest" description="Disordered" evidence="1">
    <location>
        <begin position="488"/>
        <end position="565"/>
    </location>
</feature>
<evidence type="ECO:0008006" key="3">
    <source>
        <dbReference type="Google" id="ProtNLM"/>
    </source>
</evidence>
<reference evidence="2" key="1">
    <citation type="submission" date="2021-01" db="EMBL/GenBank/DDBJ databases">
        <authorList>
            <person name="Corre E."/>
            <person name="Pelletier E."/>
            <person name="Niang G."/>
            <person name="Scheremetjew M."/>
            <person name="Finn R."/>
            <person name="Kale V."/>
            <person name="Holt S."/>
            <person name="Cochrane G."/>
            <person name="Meng A."/>
            <person name="Brown T."/>
            <person name="Cohen L."/>
        </authorList>
    </citation>
    <scope>NUCLEOTIDE SEQUENCE</scope>
</reference>
<feature type="compositionally biased region" description="Basic and acidic residues" evidence="1">
    <location>
        <begin position="461"/>
        <end position="476"/>
    </location>
</feature>
<dbReference type="SUPFAM" id="SSF56219">
    <property type="entry name" value="DNase I-like"/>
    <property type="match status" value="1"/>
</dbReference>
<dbReference type="AlphaFoldDB" id="A0A7S1AJU7"/>
<feature type="compositionally biased region" description="Basic and acidic residues" evidence="1">
    <location>
        <begin position="513"/>
        <end position="526"/>
    </location>
</feature>
<evidence type="ECO:0000256" key="1">
    <source>
        <dbReference type="SAM" id="MobiDB-lite"/>
    </source>
</evidence>